<accession>A0A1G6VCV2</accession>
<dbReference type="STRING" id="659014.SAMN04487996_101195"/>
<dbReference type="InterPro" id="IPR053865">
    <property type="entry name" value="DUF6934"/>
</dbReference>
<dbReference type="RefSeq" id="WP_090145816.1">
    <property type="nucleotide sequence ID" value="NZ_FNAN01000001.1"/>
</dbReference>
<sequence length="162" mass="18785">MNLDSYPCFANETHSVYEFVSQGQRGAVKKIVEYAWTGLENVYNLGFGDYDEVSNEINDLVVTNNGDCLKVLATVAWTVREFMFWYPDKLIFATGSTGARTRLYRIGIVSNLNEIKEYFVIFGKGESDFWEEFETGKYYSSFLLGRKENKDEIWKQIENLDL</sequence>
<dbReference type="OrthoDB" id="1343312at2"/>
<proteinExistence type="predicted"/>
<evidence type="ECO:0000313" key="1">
    <source>
        <dbReference type="EMBL" id="SDD50837.1"/>
    </source>
</evidence>
<dbReference type="Proteomes" id="UP000198748">
    <property type="component" value="Unassembled WGS sequence"/>
</dbReference>
<organism evidence="1 2">
    <name type="scientific">Dyadobacter soli</name>
    <dbReference type="NCBI Taxonomy" id="659014"/>
    <lineage>
        <taxon>Bacteria</taxon>
        <taxon>Pseudomonadati</taxon>
        <taxon>Bacteroidota</taxon>
        <taxon>Cytophagia</taxon>
        <taxon>Cytophagales</taxon>
        <taxon>Spirosomataceae</taxon>
        <taxon>Dyadobacter</taxon>
    </lineage>
</organism>
<evidence type="ECO:0000313" key="2">
    <source>
        <dbReference type="Proteomes" id="UP000198748"/>
    </source>
</evidence>
<reference evidence="2" key="1">
    <citation type="submission" date="2016-10" db="EMBL/GenBank/DDBJ databases">
        <authorList>
            <person name="Varghese N."/>
            <person name="Submissions S."/>
        </authorList>
    </citation>
    <scope>NUCLEOTIDE SEQUENCE [LARGE SCALE GENOMIC DNA]</scope>
    <source>
        <strain evidence="2">DSM 25329</strain>
    </source>
</reference>
<dbReference type="Pfam" id="PF22028">
    <property type="entry name" value="DUF6934"/>
    <property type="match status" value="1"/>
</dbReference>
<gene>
    <name evidence="1" type="ORF">SAMN04487996_101195</name>
</gene>
<dbReference type="AlphaFoldDB" id="A0A1G6VCV2"/>
<name>A0A1G6VCV2_9BACT</name>
<keyword evidence="2" id="KW-1185">Reference proteome</keyword>
<dbReference type="EMBL" id="FNAN01000001">
    <property type="protein sequence ID" value="SDD50837.1"/>
    <property type="molecule type" value="Genomic_DNA"/>
</dbReference>
<protein>
    <submittedName>
        <fullName evidence="1">Uncharacterized protein</fullName>
    </submittedName>
</protein>